<protein>
    <recommendedName>
        <fullName evidence="4">DNA-directed RNA polymerase III subunit RPC5</fullName>
    </recommendedName>
</protein>
<evidence type="ECO:0000313" key="3">
    <source>
        <dbReference type="Proteomes" id="UP000290289"/>
    </source>
</evidence>
<dbReference type="Proteomes" id="UP000290289">
    <property type="component" value="Chromosome 15"/>
</dbReference>
<evidence type="ECO:0000313" key="2">
    <source>
        <dbReference type="EMBL" id="RXH75176.1"/>
    </source>
</evidence>
<dbReference type="AlphaFoldDB" id="A0A498HUP1"/>
<dbReference type="GO" id="GO:0005666">
    <property type="term" value="C:RNA polymerase III complex"/>
    <property type="evidence" value="ECO:0007669"/>
    <property type="project" value="TreeGrafter"/>
</dbReference>
<sequence length="626" mass="70978">MNLDDLDAQSQVPSRPNRFVPRSSKAKPKPKSEPVAKQEPVPKPDPEKPELKPTRVELDALTVKKKDEEESAPPWWRPYDLDSRCEEVRLNPATSEMEIDLSLDRDPKNFDEDCASRLKMTKQTVSTTWKPPGTSGYAVGVLMGNKLRPSLDHLNSSGSKRKNSVKGDAEVTVKLKTLDKKNLWVHQRCRTSGWSLQLRIKLKTKRHDYVDSLCPKTCKGSSRRCGHLYIIYRSDFSARYLWKMVVQESSHIEFTMSPHDYVDSLCPKTCKGSSRRCGHLYIIYRSDFSARYLWKMVVQESSHIEFTMSPSLLSLPLEERIKKLIVEEPVACRFGDLKKYVAPDHTTEELLDVLQKHAQLLLSSGLWVPKTLLLYPNKDDKGLDINHIANKDHKDRQTARNYVLNLFRKNPVIRNSHLDLQEGIKIHVYDSLRILAVSRPSTQDWKFKEQPDMSFMELYPDIVKTQEQNWERMEEKLRLAVKSNTDCYLKSASMTTTPGKSLNSAKGTAEGASEVHTGGRTMSDETRAALQEAIKEAIRTSTLPKVDPRSKKVTAAQYGVQAPQLELQRVISEIAIDIHVNGVDGISVLNAALAYDTISRDNFLIEVAFLCMSLMSSACPAVLHGS</sequence>
<gene>
    <name evidence="2" type="ORF">DVH24_029897</name>
</gene>
<dbReference type="GO" id="GO:0042797">
    <property type="term" value="P:tRNA transcription by RNA polymerase III"/>
    <property type="evidence" value="ECO:0007669"/>
    <property type="project" value="TreeGrafter"/>
</dbReference>
<keyword evidence="3" id="KW-1185">Reference proteome</keyword>
<accession>A0A498HUP1</accession>
<organism evidence="2 3">
    <name type="scientific">Malus domestica</name>
    <name type="common">Apple</name>
    <name type="synonym">Pyrus malus</name>
    <dbReference type="NCBI Taxonomy" id="3750"/>
    <lineage>
        <taxon>Eukaryota</taxon>
        <taxon>Viridiplantae</taxon>
        <taxon>Streptophyta</taxon>
        <taxon>Embryophyta</taxon>
        <taxon>Tracheophyta</taxon>
        <taxon>Spermatophyta</taxon>
        <taxon>Magnoliopsida</taxon>
        <taxon>eudicotyledons</taxon>
        <taxon>Gunneridae</taxon>
        <taxon>Pentapetalae</taxon>
        <taxon>rosids</taxon>
        <taxon>fabids</taxon>
        <taxon>Rosales</taxon>
        <taxon>Rosaceae</taxon>
        <taxon>Amygdaloideae</taxon>
        <taxon>Maleae</taxon>
        <taxon>Malus</taxon>
    </lineage>
</organism>
<dbReference type="Pfam" id="PF04801">
    <property type="entry name" value="RPC5"/>
    <property type="match status" value="1"/>
</dbReference>
<proteinExistence type="predicted"/>
<feature type="region of interest" description="Disordered" evidence="1">
    <location>
        <begin position="1"/>
        <end position="74"/>
    </location>
</feature>
<dbReference type="InterPro" id="IPR006886">
    <property type="entry name" value="RNA_pol_III_Rpc5"/>
</dbReference>
<dbReference type="PANTHER" id="PTHR12069">
    <property type="entry name" value="DNA-DIRECTED RNA POLYMERASES III 80 KDA POLYPEPTIDE RNA POLYMERASE III SUBUNIT 5"/>
    <property type="match status" value="1"/>
</dbReference>
<dbReference type="EMBL" id="RDQH01000341">
    <property type="protein sequence ID" value="RXH75176.1"/>
    <property type="molecule type" value="Genomic_DNA"/>
</dbReference>
<evidence type="ECO:0000256" key="1">
    <source>
        <dbReference type="SAM" id="MobiDB-lite"/>
    </source>
</evidence>
<feature type="compositionally biased region" description="Polar residues" evidence="1">
    <location>
        <begin position="496"/>
        <end position="506"/>
    </location>
</feature>
<feature type="compositionally biased region" description="Basic and acidic residues" evidence="1">
    <location>
        <begin position="30"/>
        <end position="68"/>
    </location>
</feature>
<name>A0A498HUP1_MALDO</name>
<evidence type="ECO:0008006" key="4">
    <source>
        <dbReference type="Google" id="ProtNLM"/>
    </source>
</evidence>
<reference evidence="2 3" key="1">
    <citation type="submission" date="2018-10" db="EMBL/GenBank/DDBJ databases">
        <title>A high-quality apple genome assembly.</title>
        <authorList>
            <person name="Hu J."/>
        </authorList>
    </citation>
    <scope>NUCLEOTIDE SEQUENCE [LARGE SCALE GENOMIC DNA]</scope>
    <source>
        <strain evidence="3">cv. HFTH1</strain>
        <tissue evidence="2">Young leaf</tissue>
    </source>
</reference>
<dbReference type="STRING" id="3750.A0A498HUP1"/>
<comment type="caution">
    <text evidence="2">The sequence shown here is derived from an EMBL/GenBank/DDBJ whole genome shotgun (WGS) entry which is preliminary data.</text>
</comment>
<dbReference type="PANTHER" id="PTHR12069:SF0">
    <property type="entry name" value="DNA-DIRECTED RNA POLYMERASE III SUBUNIT RPC5"/>
    <property type="match status" value="1"/>
</dbReference>
<feature type="region of interest" description="Disordered" evidence="1">
    <location>
        <begin position="496"/>
        <end position="520"/>
    </location>
</feature>